<proteinExistence type="predicted"/>
<dbReference type="PANTHER" id="PTHR43685:SF3">
    <property type="entry name" value="SLR2126 PROTEIN"/>
    <property type="match status" value="1"/>
</dbReference>
<organism evidence="2 3">
    <name type="scientific">Rhodococcus sovatensis</name>
    <dbReference type="NCBI Taxonomy" id="1805840"/>
    <lineage>
        <taxon>Bacteria</taxon>
        <taxon>Bacillati</taxon>
        <taxon>Actinomycetota</taxon>
        <taxon>Actinomycetes</taxon>
        <taxon>Mycobacteriales</taxon>
        <taxon>Nocardiaceae</taxon>
        <taxon>Rhodococcus</taxon>
    </lineage>
</organism>
<dbReference type="InterPro" id="IPR050834">
    <property type="entry name" value="Glycosyltransf_2"/>
</dbReference>
<keyword evidence="2" id="KW-0328">Glycosyltransferase</keyword>
<gene>
    <name evidence="2" type="ORF">WDS16_26020</name>
</gene>
<accession>A0ABZ2PHM4</accession>
<protein>
    <submittedName>
        <fullName evidence="2">Glycosyltransferase family 2 protein</fullName>
        <ecNumber evidence="2">2.4.-.-</ecNumber>
    </submittedName>
</protein>
<dbReference type="EC" id="2.4.-.-" evidence="2"/>
<evidence type="ECO:0000313" key="3">
    <source>
        <dbReference type="Proteomes" id="UP001432000"/>
    </source>
</evidence>
<evidence type="ECO:0000259" key="1">
    <source>
        <dbReference type="Pfam" id="PF00535"/>
    </source>
</evidence>
<keyword evidence="2" id="KW-0808">Transferase</keyword>
<dbReference type="PANTHER" id="PTHR43685">
    <property type="entry name" value="GLYCOSYLTRANSFERASE"/>
    <property type="match status" value="1"/>
</dbReference>
<feature type="domain" description="Glycosyltransferase 2-like" evidence="1">
    <location>
        <begin position="13"/>
        <end position="186"/>
    </location>
</feature>
<keyword evidence="3" id="KW-1185">Reference proteome</keyword>
<sequence>MARKVGVNNPTSSVVICAYTLDRWDDLSSAVNAVLRQSNPATELLVVIDHNDELLSRARIEFLPRGSTVAVAPNTHPRGLSGARNTSLDRATGEIVVFLDDDATPRSEDWLSSLLAHYADPAVYAVGGSAHPVWPDARPAFLPTAVAGQPGELDWIVGCTYRGQPTTTSAVRNLMGANMSFRREPIVALGGFVSGIGRIGRIPLGCEETELCIRLRQNHPGAEIVFDPSIVVDHTVSADRTRPRYLLSRSYAEGVSKAAIARLIGSEDALSSERAYTAKILPRAVGRETSAAARGNPVRAWGAVAVVASVGAAGFGYARGRLSRISG</sequence>
<dbReference type="Pfam" id="PF00535">
    <property type="entry name" value="Glycos_transf_2"/>
    <property type="match status" value="1"/>
</dbReference>
<dbReference type="GO" id="GO:0016757">
    <property type="term" value="F:glycosyltransferase activity"/>
    <property type="evidence" value="ECO:0007669"/>
    <property type="project" value="UniProtKB-KW"/>
</dbReference>
<dbReference type="InterPro" id="IPR001173">
    <property type="entry name" value="Glyco_trans_2-like"/>
</dbReference>
<evidence type="ECO:0000313" key="2">
    <source>
        <dbReference type="EMBL" id="WXG68605.1"/>
    </source>
</evidence>
<dbReference type="Proteomes" id="UP001432000">
    <property type="component" value="Chromosome"/>
</dbReference>
<dbReference type="RefSeq" id="WP_338888915.1">
    <property type="nucleotide sequence ID" value="NZ_CP147846.1"/>
</dbReference>
<name>A0ABZ2PHM4_9NOCA</name>
<reference evidence="2 3" key="1">
    <citation type="submission" date="2024-03" db="EMBL/GenBank/DDBJ databases">
        <title>Natural products discovery in diverse microorganisms through a two-stage MS feature dereplication strategy.</title>
        <authorList>
            <person name="Zhang R."/>
        </authorList>
    </citation>
    <scope>NUCLEOTIDE SEQUENCE [LARGE SCALE GENOMIC DNA]</scope>
    <source>
        <strain evidence="2 3">18930</strain>
    </source>
</reference>
<dbReference type="SUPFAM" id="SSF53448">
    <property type="entry name" value="Nucleotide-diphospho-sugar transferases"/>
    <property type="match status" value="1"/>
</dbReference>
<dbReference type="EMBL" id="CP147846">
    <property type="protein sequence ID" value="WXG68605.1"/>
    <property type="molecule type" value="Genomic_DNA"/>
</dbReference>
<dbReference type="Gene3D" id="3.90.550.10">
    <property type="entry name" value="Spore Coat Polysaccharide Biosynthesis Protein SpsA, Chain A"/>
    <property type="match status" value="1"/>
</dbReference>
<dbReference type="InterPro" id="IPR029044">
    <property type="entry name" value="Nucleotide-diphossugar_trans"/>
</dbReference>